<dbReference type="GO" id="GO:0016592">
    <property type="term" value="C:mediator complex"/>
    <property type="evidence" value="ECO:0007669"/>
    <property type="project" value="InterPro"/>
</dbReference>
<comment type="similarity">
    <text evidence="2 8">Belongs to the Mediator complex subunit 31 family.</text>
</comment>
<gene>
    <name evidence="10" type="ORF">Anas_01465</name>
</gene>
<keyword evidence="5 8" id="KW-0010">Activator</keyword>
<dbReference type="AlphaFoldDB" id="A0A5N5SYA2"/>
<keyword evidence="4 8" id="KW-0805">Transcription regulation</keyword>
<comment type="subunit">
    <text evidence="8">Component of the Mediator complex.</text>
</comment>
<evidence type="ECO:0000256" key="7">
    <source>
        <dbReference type="ARBA" id="ARBA00023242"/>
    </source>
</evidence>
<evidence type="ECO:0000256" key="6">
    <source>
        <dbReference type="ARBA" id="ARBA00023163"/>
    </source>
</evidence>
<evidence type="ECO:0000256" key="9">
    <source>
        <dbReference type="SAM" id="MobiDB-lite"/>
    </source>
</evidence>
<keyword evidence="6 8" id="KW-0804">Transcription</keyword>
<comment type="caution">
    <text evidence="10">The sequence shown here is derived from an EMBL/GenBank/DDBJ whole genome shotgun (WGS) entry which is preliminary data.</text>
</comment>
<evidence type="ECO:0000256" key="5">
    <source>
        <dbReference type="ARBA" id="ARBA00023159"/>
    </source>
</evidence>
<evidence type="ECO:0000256" key="4">
    <source>
        <dbReference type="ARBA" id="ARBA00023015"/>
    </source>
</evidence>
<comment type="subcellular location">
    <subcellularLocation>
        <location evidence="1 8">Nucleus</location>
    </subcellularLocation>
</comment>
<dbReference type="GO" id="GO:0006355">
    <property type="term" value="P:regulation of DNA-templated transcription"/>
    <property type="evidence" value="ECO:0007669"/>
    <property type="project" value="InterPro"/>
</dbReference>
<keyword evidence="7 8" id="KW-0539">Nucleus</keyword>
<evidence type="ECO:0000256" key="8">
    <source>
        <dbReference type="RuleBase" id="RU364129"/>
    </source>
</evidence>
<evidence type="ECO:0000313" key="11">
    <source>
        <dbReference type="Proteomes" id="UP000326759"/>
    </source>
</evidence>
<evidence type="ECO:0000256" key="1">
    <source>
        <dbReference type="ARBA" id="ARBA00004123"/>
    </source>
</evidence>
<keyword evidence="11" id="KW-1185">Reference proteome</keyword>
<dbReference type="GO" id="GO:0003712">
    <property type="term" value="F:transcription coregulator activity"/>
    <property type="evidence" value="ECO:0007669"/>
    <property type="project" value="InterPro"/>
</dbReference>
<accession>A0A5N5SYA2</accession>
<protein>
    <recommendedName>
        <fullName evidence="3 8">Mediator of RNA polymerase II transcription subunit 31</fullName>
    </recommendedName>
</protein>
<dbReference type="Proteomes" id="UP000326759">
    <property type="component" value="Unassembled WGS sequence"/>
</dbReference>
<dbReference type="OrthoDB" id="10257739at2759"/>
<dbReference type="Gene3D" id="1.10.10.1340">
    <property type="entry name" value="Mediator of RNA polymerase II, submodule Med31 (Soh1)"/>
    <property type="match status" value="1"/>
</dbReference>
<sequence length="171" mass="20256">MRRMNRKQYSYHGVVEAGETEEAQKLRFQVELEFVQCLANPNYINFLAQRGFFTKDTFINYLKYLQYWKEPDYAKYLKYPMCLYYLDLLQYESFRKEVVNSQCCKFIDDQMILHWQHYTRKRMKLMETGVSQQGTHTPNSQTSSVIALPQPSATPSPATNMINGFNQGQKV</sequence>
<feature type="region of interest" description="Disordered" evidence="9">
    <location>
        <begin position="152"/>
        <end position="171"/>
    </location>
</feature>
<dbReference type="FunFam" id="1.10.10.1340:FF:000001">
    <property type="entry name" value="Mediator of RNA polymerase II transcription subunit 31"/>
    <property type="match status" value="1"/>
</dbReference>
<comment type="function">
    <text evidence="8">Component of the Mediator complex, a coactivator involved in the regulated transcription of nearly all RNA polymerase II-dependent genes. Mediator functions as a bridge to convey information from gene-specific regulatory proteins to the basal RNA polymerase II transcription machinery. Mediator is recruited to promoters by direct interactions with regulatory proteins and serves as a scaffold for the assembly of a functional preinitiation complex with RNA polymerase II and the general transcription factors.</text>
</comment>
<reference evidence="10 11" key="1">
    <citation type="journal article" date="2019" name="PLoS Biol.">
        <title>Sex chromosomes control vertical transmission of feminizing Wolbachia symbionts in an isopod.</title>
        <authorList>
            <person name="Becking T."/>
            <person name="Chebbi M.A."/>
            <person name="Giraud I."/>
            <person name="Moumen B."/>
            <person name="Laverre T."/>
            <person name="Caubet Y."/>
            <person name="Peccoud J."/>
            <person name="Gilbert C."/>
            <person name="Cordaux R."/>
        </authorList>
    </citation>
    <scope>NUCLEOTIDE SEQUENCE [LARGE SCALE GENOMIC DNA]</scope>
    <source>
        <strain evidence="10">ANa2</strain>
        <tissue evidence="10">Whole body excluding digestive tract and cuticle</tissue>
    </source>
</reference>
<evidence type="ECO:0000256" key="2">
    <source>
        <dbReference type="ARBA" id="ARBA00006378"/>
    </source>
</evidence>
<dbReference type="EMBL" id="SEYY01018599">
    <property type="protein sequence ID" value="KAB7499193.1"/>
    <property type="molecule type" value="Genomic_DNA"/>
</dbReference>
<dbReference type="PANTHER" id="PTHR13186">
    <property type="entry name" value="MEDIATOR OF RNA POLYMERASE II TRANSCRIPTION SUBUNIT 31"/>
    <property type="match status" value="1"/>
</dbReference>
<evidence type="ECO:0000256" key="3">
    <source>
        <dbReference type="ARBA" id="ARBA00019660"/>
    </source>
</evidence>
<organism evidence="10 11">
    <name type="scientific">Armadillidium nasatum</name>
    <dbReference type="NCBI Taxonomy" id="96803"/>
    <lineage>
        <taxon>Eukaryota</taxon>
        <taxon>Metazoa</taxon>
        <taxon>Ecdysozoa</taxon>
        <taxon>Arthropoda</taxon>
        <taxon>Crustacea</taxon>
        <taxon>Multicrustacea</taxon>
        <taxon>Malacostraca</taxon>
        <taxon>Eumalacostraca</taxon>
        <taxon>Peracarida</taxon>
        <taxon>Isopoda</taxon>
        <taxon>Oniscidea</taxon>
        <taxon>Crinocheta</taxon>
        <taxon>Armadillidiidae</taxon>
        <taxon>Armadillidium</taxon>
    </lineage>
</organism>
<dbReference type="Pfam" id="PF05669">
    <property type="entry name" value="Med31"/>
    <property type="match status" value="1"/>
</dbReference>
<dbReference type="InterPro" id="IPR008831">
    <property type="entry name" value="Mediator_Med31"/>
</dbReference>
<dbReference type="InterPro" id="IPR038089">
    <property type="entry name" value="Med31_sf"/>
</dbReference>
<proteinExistence type="inferred from homology"/>
<evidence type="ECO:0000313" key="10">
    <source>
        <dbReference type="EMBL" id="KAB7499193.1"/>
    </source>
</evidence>
<name>A0A5N5SYA2_9CRUS</name>